<name>A0A5C3QMJ1_9AGAR</name>
<gene>
    <name evidence="2" type="ORF">BDV98DRAFT_173498</name>
</gene>
<protein>
    <submittedName>
        <fullName evidence="2">Uncharacterized protein</fullName>
    </submittedName>
</protein>
<feature type="compositionally biased region" description="Basic residues" evidence="1">
    <location>
        <begin position="105"/>
        <end position="114"/>
    </location>
</feature>
<reference evidence="2 3" key="1">
    <citation type="journal article" date="2019" name="Nat. Ecol. Evol.">
        <title>Megaphylogeny resolves global patterns of mushroom evolution.</title>
        <authorList>
            <person name="Varga T."/>
            <person name="Krizsan K."/>
            <person name="Foldi C."/>
            <person name="Dima B."/>
            <person name="Sanchez-Garcia M."/>
            <person name="Sanchez-Ramirez S."/>
            <person name="Szollosi G.J."/>
            <person name="Szarkandi J.G."/>
            <person name="Papp V."/>
            <person name="Albert L."/>
            <person name="Andreopoulos W."/>
            <person name="Angelini C."/>
            <person name="Antonin V."/>
            <person name="Barry K.W."/>
            <person name="Bougher N.L."/>
            <person name="Buchanan P."/>
            <person name="Buyck B."/>
            <person name="Bense V."/>
            <person name="Catcheside P."/>
            <person name="Chovatia M."/>
            <person name="Cooper J."/>
            <person name="Damon W."/>
            <person name="Desjardin D."/>
            <person name="Finy P."/>
            <person name="Geml J."/>
            <person name="Haridas S."/>
            <person name="Hughes K."/>
            <person name="Justo A."/>
            <person name="Karasinski D."/>
            <person name="Kautmanova I."/>
            <person name="Kiss B."/>
            <person name="Kocsube S."/>
            <person name="Kotiranta H."/>
            <person name="LaButti K.M."/>
            <person name="Lechner B.E."/>
            <person name="Liimatainen K."/>
            <person name="Lipzen A."/>
            <person name="Lukacs Z."/>
            <person name="Mihaltcheva S."/>
            <person name="Morgado L.N."/>
            <person name="Niskanen T."/>
            <person name="Noordeloos M.E."/>
            <person name="Ohm R.A."/>
            <person name="Ortiz-Santana B."/>
            <person name="Ovrebo C."/>
            <person name="Racz N."/>
            <person name="Riley R."/>
            <person name="Savchenko A."/>
            <person name="Shiryaev A."/>
            <person name="Soop K."/>
            <person name="Spirin V."/>
            <person name="Szebenyi C."/>
            <person name="Tomsovsky M."/>
            <person name="Tulloss R.E."/>
            <person name="Uehling J."/>
            <person name="Grigoriev I.V."/>
            <person name="Vagvolgyi C."/>
            <person name="Papp T."/>
            <person name="Martin F.M."/>
            <person name="Miettinen O."/>
            <person name="Hibbett D.S."/>
            <person name="Nagy L.G."/>
        </authorList>
    </citation>
    <scope>NUCLEOTIDE SEQUENCE [LARGE SCALE GENOMIC DNA]</scope>
    <source>
        <strain evidence="2 3">CBS 309.79</strain>
    </source>
</reference>
<keyword evidence="3" id="KW-1185">Reference proteome</keyword>
<evidence type="ECO:0000313" key="3">
    <source>
        <dbReference type="Proteomes" id="UP000305067"/>
    </source>
</evidence>
<dbReference type="AlphaFoldDB" id="A0A5C3QMJ1"/>
<proteinExistence type="predicted"/>
<evidence type="ECO:0000313" key="2">
    <source>
        <dbReference type="EMBL" id="TFK99593.1"/>
    </source>
</evidence>
<dbReference type="Proteomes" id="UP000305067">
    <property type="component" value="Unassembled WGS sequence"/>
</dbReference>
<feature type="region of interest" description="Disordered" evidence="1">
    <location>
        <begin position="105"/>
        <end position="175"/>
    </location>
</feature>
<dbReference type="EMBL" id="ML178833">
    <property type="protein sequence ID" value="TFK99593.1"/>
    <property type="molecule type" value="Genomic_DNA"/>
</dbReference>
<sequence length="290" mass="33552">MMLIGPYCIFALFALASQEASWRSTLWPIVLISKLSLYVFELLLLQWYLNISTCISNLSLTVFPTRRPCFPYSSSLFFPTRWSSLSSSLVLPVFPACLFRHGAARPRKSGRKRPTQCSHLPQHPLQRKPHHNPPPRLSSRTSRAPGKPQTAQTSLHARLPPSIRTFYRRERRRHPRRVKGWTETALARVRRRRFRGVSHILSASFRGYWGAEPGLQESEGRDVRRCAGRDARARAPLHSVYRCRVSQRRGHDAKHREVTRTENRYTNSKISLFLIWNPSSCTESKAKRIV</sequence>
<evidence type="ECO:0000256" key="1">
    <source>
        <dbReference type="SAM" id="MobiDB-lite"/>
    </source>
</evidence>
<accession>A0A5C3QMJ1</accession>
<organism evidence="2 3">
    <name type="scientific">Pterulicium gracile</name>
    <dbReference type="NCBI Taxonomy" id="1884261"/>
    <lineage>
        <taxon>Eukaryota</taxon>
        <taxon>Fungi</taxon>
        <taxon>Dikarya</taxon>
        <taxon>Basidiomycota</taxon>
        <taxon>Agaricomycotina</taxon>
        <taxon>Agaricomycetes</taxon>
        <taxon>Agaricomycetidae</taxon>
        <taxon>Agaricales</taxon>
        <taxon>Pleurotineae</taxon>
        <taxon>Pterulaceae</taxon>
        <taxon>Pterulicium</taxon>
    </lineage>
</organism>